<accession>A0A811S2P4</accession>
<dbReference type="Gene3D" id="2.60.120.200">
    <property type="match status" value="1"/>
</dbReference>
<keyword evidence="4" id="KW-0732">Signal</keyword>
<evidence type="ECO:0000313" key="7">
    <source>
        <dbReference type="Proteomes" id="UP000604825"/>
    </source>
</evidence>
<dbReference type="InterPro" id="IPR050258">
    <property type="entry name" value="Leguminous_Lectin"/>
</dbReference>
<keyword evidence="2" id="KW-0430">Lectin</keyword>
<feature type="chain" id="PRO_5032951940" description="Legume lectin domain-containing protein" evidence="4">
    <location>
        <begin position="28"/>
        <end position="162"/>
    </location>
</feature>
<evidence type="ECO:0000256" key="4">
    <source>
        <dbReference type="SAM" id="SignalP"/>
    </source>
</evidence>
<dbReference type="InterPro" id="IPR013320">
    <property type="entry name" value="ConA-like_dom_sf"/>
</dbReference>
<comment type="caution">
    <text evidence="6">The sequence shown here is derived from an EMBL/GenBank/DDBJ whole genome shotgun (WGS) entry which is preliminary data.</text>
</comment>
<dbReference type="SUPFAM" id="SSF49899">
    <property type="entry name" value="Concanavalin A-like lectins/glucanases"/>
    <property type="match status" value="1"/>
</dbReference>
<dbReference type="OrthoDB" id="2014828at2759"/>
<dbReference type="Proteomes" id="UP000604825">
    <property type="component" value="Unassembled WGS sequence"/>
</dbReference>
<name>A0A811S2P4_9POAL</name>
<protein>
    <recommendedName>
        <fullName evidence="5">Legume lectin domain-containing protein</fullName>
    </recommendedName>
</protein>
<feature type="signal peptide" evidence="4">
    <location>
        <begin position="1"/>
        <end position="27"/>
    </location>
</feature>
<sequence length="162" mass="17785">MANKKQGGNSLLLLLRLISLSSYYLLCRVPHATSLSFSYNFSNPGVLTSADLTYDANASTLSATLRFDHLPELGLYNVSATVDFKEAGLPQQAAVGFSGATGDFVERHQILSWSFESTLVSVAVVNTTGKCLSLLVALLFLLFFPLFIRLEMRCSIYNMNLM</sequence>
<dbReference type="PANTHER" id="PTHR32401:SF49">
    <property type="entry name" value="OS10G0129200 PROTEIN"/>
    <property type="match status" value="1"/>
</dbReference>
<dbReference type="EMBL" id="CAJGYO010000018">
    <property type="protein sequence ID" value="CAD6335631.1"/>
    <property type="molecule type" value="Genomic_DNA"/>
</dbReference>
<dbReference type="InterPro" id="IPR001220">
    <property type="entry name" value="Legume_lectin_dom"/>
</dbReference>
<proteinExistence type="inferred from homology"/>
<evidence type="ECO:0000313" key="6">
    <source>
        <dbReference type="EMBL" id="CAD6335631.1"/>
    </source>
</evidence>
<dbReference type="GO" id="GO:0030246">
    <property type="term" value="F:carbohydrate binding"/>
    <property type="evidence" value="ECO:0007669"/>
    <property type="project" value="UniProtKB-KW"/>
</dbReference>
<gene>
    <name evidence="6" type="ORF">NCGR_LOCUS59729</name>
</gene>
<dbReference type="Pfam" id="PF00139">
    <property type="entry name" value="Lectin_legB"/>
    <property type="match status" value="1"/>
</dbReference>
<dbReference type="AlphaFoldDB" id="A0A811S2P4"/>
<keyword evidence="3" id="KW-0472">Membrane</keyword>
<feature type="transmembrane region" description="Helical" evidence="3">
    <location>
        <begin position="132"/>
        <end position="150"/>
    </location>
</feature>
<feature type="domain" description="Legume lectin" evidence="5">
    <location>
        <begin position="45"/>
        <end position="118"/>
    </location>
</feature>
<evidence type="ECO:0000256" key="3">
    <source>
        <dbReference type="SAM" id="Phobius"/>
    </source>
</evidence>
<evidence type="ECO:0000256" key="2">
    <source>
        <dbReference type="ARBA" id="ARBA00022734"/>
    </source>
</evidence>
<keyword evidence="7" id="KW-1185">Reference proteome</keyword>
<dbReference type="PANTHER" id="PTHR32401">
    <property type="entry name" value="CONCANAVALIN A-LIKE LECTIN FAMILY PROTEIN"/>
    <property type="match status" value="1"/>
</dbReference>
<evidence type="ECO:0000256" key="1">
    <source>
        <dbReference type="ARBA" id="ARBA00007606"/>
    </source>
</evidence>
<evidence type="ECO:0000259" key="5">
    <source>
        <dbReference type="Pfam" id="PF00139"/>
    </source>
</evidence>
<reference evidence="6" key="1">
    <citation type="submission" date="2020-10" db="EMBL/GenBank/DDBJ databases">
        <authorList>
            <person name="Han B."/>
            <person name="Lu T."/>
            <person name="Zhao Q."/>
            <person name="Huang X."/>
            <person name="Zhao Y."/>
        </authorList>
    </citation>
    <scope>NUCLEOTIDE SEQUENCE</scope>
</reference>
<organism evidence="6 7">
    <name type="scientific">Miscanthus lutarioriparius</name>
    <dbReference type="NCBI Taxonomy" id="422564"/>
    <lineage>
        <taxon>Eukaryota</taxon>
        <taxon>Viridiplantae</taxon>
        <taxon>Streptophyta</taxon>
        <taxon>Embryophyta</taxon>
        <taxon>Tracheophyta</taxon>
        <taxon>Spermatophyta</taxon>
        <taxon>Magnoliopsida</taxon>
        <taxon>Liliopsida</taxon>
        <taxon>Poales</taxon>
        <taxon>Poaceae</taxon>
        <taxon>PACMAD clade</taxon>
        <taxon>Panicoideae</taxon>
        <taxon>Andropogonodae</taxon>
        <taxon>Andropogoneae</taxon>
        <taxon>Saccharinae</taxon>
        <taxon>Miscanthus</taxon>
    </lineage>
</organism>
<keyword evidence="3" id="KW-1133">Transmembrane helix</keyword>
<comment type="similarity">
    <text evidence="1">Belongs to the leguminous lectin family.</text>
</comment>
<keyword evidence="3" id="KW-0812">Transmembrane</keyword>